<dbReference type="Proteomes" id="UP001605036">
    <property type="component" value="Unassembled WGS sequence"/>
</dbReference>
<organism evidence="1 2">
    <name type="scientific">Riccia fluitans</name>
    <dbReference type="NCBI Taxonomy" id="41844"/>
    <lineage>
        <taxon>Eukaryota</taxon>
        <taxon>Viridiplantae</taxon>
        <taxon>Streptophyta</taxon>
        <taxon>Embryophyta</taxon>
        <taxon>Marchantiophyta</taxon>
        <taxon>Marchantiopsida</taxon>
        <taxon>Marchantiidae</taxon>
        <taxon>Marchantiales</taxon>
        <taxon>Ricciaceae</taxon>
        <taxon>Riccia</taxon>
    </lineage>
</organism>
<name>A0ABD1XSY2_9MARC</name>
<dbReference type="EMBL" id="JBHFFA010000007">
    <property type="protein sequence ID" value="KAL2612012.1"/>
    <property type="molecule type" value="Genomic_DNA"/>
</dbReference>
<accession>A0ABD1XSY2</accession>
<comment type="caution">
    <text evidence="1">The sequence shown here is derived from an EMBL/GenBank/DDBJ whole genome shotgun (WGS) entry which is preliminary data.</text>
</comment>
<evidence type="ECO:0000313" key="2">
    <source>
        <dbReference type="Proteomes" id="UP001605036"/>
    </source>
</evidence>
<dbReference type="AlphaFoldDB" id="A0ABD1XSY2"/>
<keyword evidence="2" id="KW-1185">Reference proteome</keyword>
<evidence type="ECO:0000313" key="1">
    <source>
        <dbReference type="EMBL" id="KAL2612012.1"/>
    </source>
</evidence>
<protein>
    <submittedName>
        <fullName evidence="1">Uncharacterized protein</fullName>
    </submittedName>
</protein>
<proteinExistence type="predicted"/>
<reference evidence="1 2" key="1">
    <citation type="submission" date="2024-09" db="EMBL/GenBank/DDBJ databases">
        <title>Chromosome-scale assembly of Riccia fluitans.</title>
        <authorList>
            <person name="Paukszto L."/>
            <person name="Sawicki J."/>
            <person name="Karawczyk K."/>
            <person name="Piernik-Szablinska J."/>
            <person name="Szczecinska M."/>
            <person name="Mazdziarz M."/>
        </authorList>
    </citation>
    <scope>NUCLEOTIDE SEQUENCE [LARGE SCALE GENOMIC DNA]</scope>
    <source>
        <strain evidence="1">Rf_01</strain>
        <tissue evidence="1">Aerial parts of the thallus</tissue>
    </source>
</reference>
<gene>
    <name evidence="1" type="ORF">R1flu_023704</name>
</gene>
<sequence length="273" mass="29132">MIVVNYVRLVKDVCWSVCTSCIQQLVQYVRYYVGCFGYTSECSKGTEYLIQTQESAVIPVRALVIPTPELVISTVAISVGEEEEEARTMVSAPMNVVEDTTRAMMHEPVHGSHDNLEEDSASVPAYGRIVEASLGDDNEEESNVVTVDFSSVPSPAIIALSSFEGAIGVGVGLTSSTGASGSGSSVGIGGLRHESVSKSEVEISTAVDNFFGLSTALSLLPKKEEDNNQGNGPLVDVQQHLQNVMSLLGEVPVTNLKEDGQQAASRKKMVTDR</sequence>